<dbReference type="Proteomes" id="UP000789831">
    <property type="component" value="Unassembled WGS sequence"/>
</dbReference>
<keyword evidence="3" id="KW-1185">Reference proteome</keyword>
<dbReference type="EMBL" id="CAJVPL010011598">
    <property type="protein sequence ID" value="CAG8684445.1"/>
    <property type="molecule type" value="Genomic_DNA"/>
</dbReference>
<protein>
    <submittedName>
        <fullName evidence="2">6577_t:CDS:1</fullName>
    </submittedName>
</protein>
<comment type="caution">
    <text evidence="2">The sequence shown here is derived from an EMBL/GenBank/DDBJ whole genome shotgun (WGS) entry which is preliminary data.</text>
</comment>
<reference evidence="2" key="1">
    <citation type="submission" date="2021-06" db="EMBL/GenBank/DDBJ databases">
        <authorList>
            <person name="Kallberg Y."/>
            <person name="Tangrot J."/>
            <person name="Rosling A."/>
        </authorList>
    </citation>
    <scope>NUCLEOTIDE SEQUENCE</scope>
    <source>
        <strain evidence="2">MT106</strain>
    </source>
</reference>
<evidence type="ECO:0000313" key="3">
    <source>
        <dbReference type="Proteomes" id="UP000789831"/>
    </source>
</evidence>
<organism evidence="2 3">
    <name type="scientific">Ambispora gerdemannii</name>
    <dbReference type="NCBI Taxonomy" id="144530"/>
    <lineage>
        <taxon>Eukaryota</taxon>
        <taxon>Fungi</taxon>
        <taxon>Fungi incertae sedis</taxon>
        <taxon>Mucoromycota</taxon>
        <taxon>Glomeromycotina</taxon>
        <taxon>Glomeromycetes</taxon>
        <taxon>Archaeosporales</taxon>
        <taxon>Ambisporaceae</taxon>
        <taxon>Ambispora</taxon>
    </lineage>
</organism>
<accession>A0A9N9HF73</accession>
<dbReference type="AlphaFoldDB" id="A0A9N9HF73"/>
<proteinExistence type="predicted"/>
<gene>
    <name evidence="2" type="ORF">AGERDE_LOCUS12813</name>
</gene>
<evidence type="ECO:0000256" key="1">
    <source>
        <dbReference type="SAM" id="MobiDB-lite"/>
    </source>
</evidence>
<feature type="non-terminal residue" evidence="2">
    <location>
        <position position="1"/>
    </location>
</feature>
<name>A0A9N9HF73_9GLOM</name>
<evidence type="ECO:0000313" key="2">
    <source>
        <dbReference type="EMBL" id="CAG8684445.1"/>
    </source>
</evidence>
<sequence length="63" mass="7198">KQRNGETAFFQEKCENSGIAAAPHQNNIKYKSNNTYQYRKGKEKAIDSPNSLPKGSQIPEKQW</sequence>
<feature type="region of interest" description="Disordered" evidence="1">
    <location>
        <begin position="41"/>
        <end position="63"/>
    </location>
</feature>